<feature type="transmembrane region" description="Helical" evidence="1">
    <location>
        <begin position="131"/>
        <end position="148"/>
    </location>
</feature>
<dbReference type="InterPro" id="IPR012429">
    <property type="entry name" value="HGSNAT_cat"/>
</dbReference>
<reference evidence="3" key="1">
    <citation type="journal article" date="2020" name="mSystems">
        <title>Genome- and Community-Level Interaction Insights into Carbon Utilization and Element Cycling Functions of Hydrothermarchaeota in Hydrothermal Sediment.</title>
        <authorList>
            <person name="Zhou Z."/>
            <person name="Liu Y."/>
            <person name="Xu W."/>
            <person name="Pan J."/>
            <person name="Luo Z.H."/>
            <person name="Li M."/>
        </authorList>
    </citation>
    <scope>NUCLEOTIDE SEQUENCE [LARGE SCALE GENOMIC DNA]</scope>
    <source>
        <strain evidence="3">SpSt-468</strain>
    </source>
</reference>
<keyword evidence="1" id="KW-0472">Membrane</keyword>
<feature type="transmembrane region" description="Helical" evidence="1">
    <location>
        <begin position="218"/>
        <end position="239"/>
    </location>
</feature>
<dbReference type="Pfam" id="PF07786">
    <property type="entry name" value="HGSNAT_cat"/>
    <property type="match status" value="1"/>
</dbReference>
<keyword evidence="1" id="KW-0812">Transmembrane</keyword>
<sequence length="347" mass="36167">MSSLETIRVSCLRRILFLDSMRGFAIFLMMIIHAYSFATIDPLSGKAYGTNSALVLAPEIPLATMFPIFFFVSGISIAISISRRRSKGEGILGIASHFAGRALLLVSVGIAISGIGGLSGIQFYFLNGREPISLIGLSALLALPAIYLGTPKRLAALAVTSYAIVGGALLSEPLILFAGAAGPILLTGPFSMFKTMPLILAGASIGLQASSSTSIRKVTLASSGGALLAAVVAGSAFYTGEVAYASTYFISIPLVASIGLLGTPIFAALEGRGIRLMPLAVFGRTGLFVYGAQIFILTLAMIIFPYSPGNDVFVLMTLACLATLWPASYFIVRAKGGTKAYSPPAIT</sequence>
<evidence type="ECO:0000256" key="1">
    <source>
        <dbReference type="SAM" id="Phobius"/>
    </source>
</evidence>
<name>A0A7C3EWZ8_9CREN</name>
<gene>
    <name evidence="3" type="ORF">ENS19_06105</name>
</gene>
<comment type="caution">
    <text evidence="3">The sequence shown here is derived from an EMBL/GenBank/DDBJ whole genome shotgun (WGS) entry which is preliminary data.</text>
</comment>
<feature type="transmembrane region" description="Helical" evidence="1">
    <location>
        <begin position="281"/>
        <end position="306"/>
    </location>
</feature>
<feature type="transmembrane region" description="Helical" evidence="1">
    <location>
        <begin position="102"/>
        <end position="125"/>
    </location>
</feature>
<feature type="transmembrane region" description="Helical" evidence="1">
    <location>
        <begin position="155"/>
        <end position="178"/>
    </location>
</feature>
<keyword evidence="1" id="KW-1133">Transmembrane helix</keyword>
<organism evidence="3">
    <name type="scientific">Candidatus Methanomethylicus mesodigestus</name>
    <dbReference type="NCBI Taxonomy" id="1867258"/>
    <lineage>
        <taxon>Archaea</taxon>
        <taxon>Thermoproteota</taxon>
        <taxon>Methanosuratincolia</taxon>
        <taxon>Candidatus Methanomethylicales</taxon>
        <taxon>Candidatus Methanomethylicaceae</taxon>
        <taxon>Candidatus Methanomethylicus</taxon>
    </lineage>
</organism>
<evidence type="ECO:0000259" key="2">
    <source>
        <dbReference type="Pfam" id="PF07786"/>
    </source>
</evidence>
<dbReference type="AlphaFoldDB" id="A0A7C3EWZ8"/>
<feature type="transmembrane region" description="Helical" evidence="1">
    <location>
        <begin position="21"/>
        <end position="40"/>
    </location>
</feature>
<feature type="transmembrane region" description="Helical" evidence="1">
    <location>
        <begin position="60"/>
        <end position="81"/>
    </location>
</feature>
<proteinExistence type="predicted"/>
<feature type="transmembrane region" description="Helical" evidence="1">
    <location>
        <begin position="245"/>
        <end position="269"/>
    </location>
</feature>
<protein>
    <submittedName>
        <fullName evidence="3">DUF1624 domain-containing protein</fullName>
    </submittedName>
</protein>
<accession>A0A7C3EWZ8</accession>
<feature type="transmembrane region" description="Helical" evidence="1">
    <location>
        <begin position="184"/>
        <end position="206"/>
    </location>
</feature>
<dbReference type="EMBL" id="DSTX01000011">
    <property type="protein sequence ID" value="HFK20843.1"/>
    <property type="molecule type" value="Genomic_DNA"/>
</dbReference>
<feature type="transmembrane region" description="Helical" evidence="1">
    <location>
        <begin position="312"/>
        <end position="332"/>
    </location>
</feature>
<feature type="domain" description="Heparan-alpha-glucosaminide N-acetyltransferase catalytic" evidence="2">
    <location>
        <begin position="14"/>
        <end position="179"/>
    </location>
</feature>
<evidence type="ECO:0000313" key="3">
    <source>
        <dbReference type="EMBL" id="HFK20843.1"/>
    </source>
</evidence>